<evidence type="ECO:0000313" key="2">
    <source>
        <dbReference type="EMBL" id="MET3655158.1"/>
    </source>
</evidence>
<gene>
    <name evidence="2" type="ORF">ABIC55_000242</name>
</gene>
<evidence type="ECO:0000313" key="3">
    <source>
        <dbReference type="Proteomes" id="UP001549104"/>
    </source>
</evidence>
<feature type="transmembrane region" description="Helical" evidence="1">
    <location>
        <begin position="37"/>
        <end position="56"/>
    </location>
</feature>
<keyword evidence="1" id="KW-0472">Membrane</keyword>
<dbReference type="Proteomes" id="UP001549104">
    <property type="component" value="Unassembled WGS sequence"/>
</dbReference>
<accession>A0ABV2K533</accession>
<keyword evidence="1" id="KW-0812">Transmembrane</keyword>
<name>A0ABV2K533_SPOPS</name>
<comment type="caution">
    <text evidence="2">The sequence shown here is derived from an EMBL/GenBank/DDBJ whole genome shotgun (WGS) entry which is preliminary data.</text>
</comment>
<feature type="transmembrane region" description="Helical" evidence="1">
    <location>
        <begin position="12"/>
        <end position="31"/>
    </location>
</feature>
<evidence type="ECO:0000256" key="1">
    <source>
        <dbReference type="SAM" id="Phobius"/>
    </source>
</evidence>
<sequence>MLEMSKKKKIFYFIYCTVLLIVSVGFIIFNYTNGYPIGGMVFLLIGMLIAITLLIIK</sequence>
<protein>
    <submittedName>
        <fullName evidence="2">F0F1-type ATP synthase assembly protein I</fullName>
    </submittedName>
</protein>
<dbReference type="EMBL" id="JBEPME010000001">
    <property type="protein sequence ID" value="MET3655158.1"/>
    <property type="molecule type" value="Genomic_DNA"/>
</dbReference>
<organism evidence="2 3">
    <name type="scientific">Sporosarcina psychrophila</name>
    <name type="common">Bacillus psychrophilus</name>
    <dbReference type="NCBI Taxonomy" id="1476"/>
    <lineage>
        <taxon>Bacteria</taxon>
        <taxon>Bacillati</taxon>
        <taxon>Bacillota</taxon>
        <taxon>Bacilli</taxon>
        <taxon>Bacillales</taxon>
        <taxon>Caryophanaceae</taxon>
        <taxon>Sporosarcina</taxon>
    </lineage>
</organism>
<keyword evidence="3" id="KW-1185">Reference proteome</keyword>
<keyword evidence="1" id="KW-1133">Transmembrane helix</keyword>
<reference evidence="2 3" key="1">
    <citation type="submission" date="2024-06" db="EMBL/GenBank/DDBJ databases">
        <title>Sorghum-associated microbial communities from plants grown in Nebraska, USA.</title>
        <authorList>
            <person name="Schachtman D."/>
        </authorList>
    </citation>
    <scope>NUCLEOTIDE SEQUENCE [LARGE SCALE GENOMIC DNA]</scope>
    <source>
        <strain evidence="2 3">1288</strain>
    </source>
</reference>
<proteinExistence type="predicted"/>